<dbReference type="InterPro" id="IPR051459">
    <property type="entry name" value="Cytochrome_c-type_DH"/>
</dbReference>
<evidence type="ECO:0000256" key="9">
    <source>
        <dbReference type="PROSITE-ProRule" id="PRU00433"/>
    </source>
</evidence>
<keyword evidence="12" id="KW-0614">Plasmid</keyword>
<keyword evidence="7 9" id="KW-0408">Iron</keyword>
<evidence type="ECO:0000256" key="1">
    <source>
        <dbReference type="ARBA" id="ARBA00004236"/>
    </source>
</evidence>
<dbReference type="InterPro" id="IPR014353">
    <property type="entry name" value="Membr-bd_ADH_cyt_c"/>
</dbReference>
<gene>
    <name evidence="12" type="ORF">DM194_25010</name>
</gene>
<dbReference type="EMBL" id="CP029834">
    <property type="protein sequence ID" value="AWU97565.1"/>
    <property type="molecule type" value="Genomic_DNA"/>
</dbReference>
<dbReference type="InterPro" id="IPR036909">
    <property type="entry name" value="Cyt_c-like_dom_sf"/>
</dbReference>
<keyword evidence="2" id="KW-1003">Cell membrane</keyword>
<evidence type="ECO:0000256" key="8">
    <source>
        <dbReference type="ARBA" id="ARBA00023136"/>
    </source>
</evidence>
<dbReference type="OrthoDB" id="9811281at2"/>
<organism evidence="12 13">
    <name type="scientific">Azospirillum ramasamyi</name>
    <dbReference type="NCBI Taxonomy" id="682998"/>
    <lineage>
        <taxon>Bacteria</taxon>
        <taxon>Pseudomonadati</taxon>
        <taxon>Pseudomonadota</taxon>
        <taxon>Alphaproteobacteria</taxon>
        <taxon>Rhodospirillales</taxon>
        <taxon>Azospirillaceae</taxon>
        <taxon>Azospirillum</taxon>
    </lineage>
</organism>
<dbReference type="Pfam" id="PF00034">
    <property type="entry name" value="Cytochrom_C"/>
    <property type="match status" value="1"/>
</dbReference>
<feature type="domain" description="Cytochrome c" evidence="11">
    <location>
        <begin position="196"/>
        <end position="307"/>
    </location>
</feature>
<sequence length="310" mass="32231">MRRLPTAAAAAAMLLPLAAAGSAVPAADGGAVDGAVTDGASAGDPAPGESVTRGAYIFHAAGCLGCHSNEKEGGAPLAGGRAMATPLGTFYTPNITPDPETGIGRWSDDDFIRAFREGVRPDGAALFPAFPYASYTRMTDRDLLDLKAYLFSQPAVAAPNKPHDLTPPFSWRFLLPAWQWMYLTPGPVPDDPAKPPGWNRGRYLVDALGHCGECHSPRTLMGGMDADRYLAGNPDGPDGDKVPGITGAQGKGIGDWSDGDLTLLLETGLTPEGDVVGGAMGEVVRNSTSKLTAEDRAAIAAYLKTVPAKE</sequence>
<dbReference type="GO" id="GO:0020037">
    <property type="term" value="F:heme binding"/>
    <property type="evidence" value="ECO:0007669"/>
    <property type="project" value="InterPro"/>
</dbReference>
<dbReference type="Proteomes" id="UP000249605">
    <property type="component" value="Plasmid unnamed4"/>
</dbReference>
<proteinExistence type="predicted"/>
<evidence type="ECO:0000313" key="12">
    <source>
        <dbReference type="EMBL" id="AWU97565.1"/>
    </source>
</evidence>
<evidence type="ECO:0000256" key="6">
    <source>
        <dbReference type="ARBA" id="ARBA00022737"/>
    </source>
</evidence>
<feature type="chain" id="PRO_5016091487" evidence="10">
    <location>
        <begin position="27"/>
        <end position="310"/>
    </location>
</feature>
<geneLocation type="plasmid" evidence="12 13">
    <name>unnamed4</name>
</geneLocation>
<evidence type="ECO:0000256" key="5">
    <source>
        <dbReference type="ARBA" id="ARBA00022729"/>
    </source>
</evidence>
<dbReference type="PANTHER" id="PTHR35008:SF8">
    <property type="entry name" value="ALCOHOL DEHYDROGENASE CYTOCHROME C SUBUNIT"/>
    <property type="match status" value="1"/>
</dbReference>
<dbReference type="GO" id="GO:0016614">
    <property type="term" value="F:oxidoreductase activity, acting on CH-OH group of donors"/>
    <property type="evidence" value="ECO:0007669"/>
    <property type="project" value="InterPro"/>
</dbReference>
<dbReference type="AlphaFoldDB" id="A0A2U9SDB0"/>
<keyword evidence="5 10" id="KW-0732">Signal</keyword>
<dbReference type="SUPFAM" id="SSF46626">
    <property type="entry name" value="Cytochrome c"/>
    <property type="match status" value="2"/>
</dbReference>
<dbReference type="PROSITE" id="PS51007">
    <property type="entry name" value="CYTC"/>
    <property type="match status" value="2"/>
</dbReference>
<evidence type="ECO:0000256" key="2">
    <source>
        <dbReference type="ARBA" id="ARBA00022475"/>
    </source>
</evidence>
<evidence type="ECO:0000256" key="7">
    <source>
        <dbReference type="ARBA" id="ARBA00023004"/>
    </source>
</evidence>
<dbReference type="GO" id="GO:0005886">
    <property type="term" value="C:plasma membrane"/>
    <property type="evidence" value="ECO:0007669"/>
    <property type="project" value="UniProtKB-SubCell"/>
</dbReference>
<keyword evidence="3 9" id="KW-0349">Heme</keyword>
<reference evidence="12 13" key="1">
    <citation type="submission" date="2018-06" db="EMBL/GenBank/DDBJ databases">
        <title>Complete genome sequencing of Azospirillum sp. M2T2B2.</title>
        <authorList>
            <person name="Heo J."/>
            <person name="Kim S.-J."/>
            <person name="Kwon S.-W."/>
            <person name="Anandham R."/>
        </authorList>
    </citation>
    <scope>NUCLEOTIDE SEQUENCE [LARGE SCALE GENOMIC DNA]</scope>
    <source>
        <strain evidence="12 13">M2T2B2</strain>
        <plasmid evidence="12 13">unnamed4</plasmid>
    </source>
</reference>
<evidence type="ECO:0000259" key="11">
    <source>
        <dbReference type="PROSITE" id="PS51007"/>
    </source>
</evidence>
<keyword evidence="6" id="KW-0677">Repeat</keyword>
<evidence type="ECO:0000256" key="3">
    <source>
        <dbReference type="ARBA" id="ARBA00022617"/>
    </source>
</evidence>
<dbReference type="GO" id="GO:0005506">
    <property type="term" value="F:iron ion binding"/>
    <property type="evidence" value="ECO:0007669"/>
    <property type="project" value="InterPro"/>
</dbReference>
<dbReference type="PANTHER" id="PTHR35008">
    <property type="entry name" value="BLL4482 PROTEIN-RELATED"/>
    <property type="match status" value="1"/>
</dbReference>
<evidence type="ECO:0000256" key="4">
    <source>
        <dbReference type="ARBA" id="ARBA00022723"/>
    </source>
</evidence>
<keyword evidence="8" id="KW-0472">Membrane</keyword>
<dbReference type="RefSeq" id="WP_111070368.1">
    <property type="nucleotide sequence ID" value="NZ_CP029834.1"/>
</dbReference>
<dbReference type="PIRSF" id="PIRSF000018">
    <property type="entry name" value="Mb_ADH_cyt_c"/>
    <property type="match status" value="1"/>
</dbReference>
<feature type="signal peptide" evidence="10">
    <location>
        <begin position="1"/>
        <end position="26"/>
    </location>
</feature>
<name>A0A2U9SDB0_9PROT</name>
<evidence type="ECO:0000313" key="13">
    <source>
        <dbReference type="Proteomes" id="UP000249605"/>
    </source>
</evidence>
<dbReference type="GO" id="GO:0009055">
    <property type="term" value="F:electron transfer activity"/>
    <property type="evidence" value="ECO:0007669"/>
    <property type="project" value="InterPro"/>
</dbReference>
<feature type="domain" description="Cytochrome c" evidence="11">
    <location>
        <begin position="49"/>
        <end position="154"/>
    </location>
</feature>
<accession>A0A2U9SDB0</accession>
<comment type="subcellular location">
    <subcellularLocation>
        <location evidence="1">Cell membrane</location>
    </subcellularLocation>
</comment>
<dbReference type="Gene3D" id="1.10.760.10">
    <property type="entry name" value="Cytochrome c-like domain"/>
    <property type="match status" value="1"/>
</dbReference>
<protein>
    <submittedName>
        <fullName evidence="12">Diheme cytochrome C-type</fullName>
    </submittedName>
</protein>
<evidence type="ECO:0000256" key="10">
    <source>
        <dbReference type="SAM" id="SignalP"/>
    </source>
</evidence>
<dbReference type="KEGG" id="azm:DM194_25010"/>
<keyword evidence="4 9" id="KW-0479">Metal-binding</keyword>
<dbReference type="InterPro" id="IPR009056">
    <property type="entry name" value="Cyt_c-like_dom"/>
</dbReference>
<keyword evidence="13" id="KW-1185">Reference proteome</keyword>